<evidence type="ECO:0000313" key="7">
    <source>
        <dbReference type="Proteomes" id="UP000028545"/>
    </source>
</evidence>
<feature type="compositionally biased region" description="Low complexity" evidence="4">
    <location>
        <begin position="30"/>
        <end position="40"/>
    </location>
</feature>
<dbReference type="AlphaFoldDB" id="A0A084FYY6"/>
<keyword evidence="7" id="KW-1185">Reference proteome</keyword>
<dbReference type="Pfam" id="PF22952">
    <property type="entry name" value="KH_11"/>
    <property type="match status" value="1"/>
</dbReference>
<feature type="domain" description="K Homology" evidence="5">
    <location>
        <begin position="755"/>
        <end position="845"/>
    </location>
</feature>
<feature type="domain" description="K Homology" evidence="5">
    <location>
        <begin position="688"/>
        <end position="751"/>
    </location>
</feature>
<dbReference type="InterPro" id="IPR004088">
    <property type="entry name" value="KH_dom_type_1"/>
</dbReference>
<dbReference type="CDD" id="cd22450">
    <property type="entry name" value="KH-I_ScSCP160_rpt5"/>
    <property type="match status" value="1"/>
</dbReference>
<proteinExistence type="predicted"/>
<feature type="domain" description="K Homology" evidence="5">
    <location>
        <begin position="850"/>
        <end position="919"/>
    </location>
</feature>
<feature type="domain" description="K Homology" evidence="5">
    <location>
        <begin position="1073"/>
        <end position="1180"/>
    </location>
</feature>
<dbReference type="HOGENOM" id="CLU_003293_0_0_1"/>
<dbReference type="PANTHER" id="PTHR10627">
    <property type="entry name" value="SCP160"/>
    <property type="match status" value="1"/>
</dbReference>
<keyword evidence="3" id="KW-0175">Coiled coil</keyword>
<dbReference type="SUPFAM" id="SSF54791">
    <property type="entry name" value="Eukaryotic type KH-domain (KH-domain type I)"/>
    <property type="match status" value="9"/>
</dbReference>
<evidence type="ECO:0000256" key="3">
    <source>
        <dbReference type="SAM" id="Coils"/>
    </source>
</evidence>
<keyword evidence="1" id="KW-0677">Repeat</keyword>
<dbReference type="InterPro" id="IPR004087">
    <property type="entry name" value="KH_dom"/>
</dbReference>
<evidence type="ECO:0000256" key="4">
    <source>
        <dbReference type="SAM" id="MobiDB-lite"/>
    </source>
</evidence>
<gene>
    <name evidence="6" type="ORF">SAPIO_CDS8134</name>
</gene>
<feature type="domain" description="K Homology" evidence="5">
    <location>
        <begin position="1184"/>
        <end position="1254"/>
    </location>
</feature>
<dbReference type="InterPro" id="IPR054548">
    <property type="entry name" value="SCP160-like_KH"/>
</dbReference>
<dbReference type="RefSeq" id="XP_016640097.1">
    <property type="nucleotide sequence ID" value="XM_016789834.1"/>
</dbReference>
<accession>A0A084FYY6</accession>
<evidence type="ECO:0000313" key="6">
    <source>
        <dbReference type="EMBL" id="KEZ40298.1"/>
    </source>
</evidence>
<protein>
    <submittedName>
        <fullName evidence="6">RNA binding effector protein</fullName>
    </submittedName>
</protein>
<dbReference type="PROSITE" id="PS50084">
    <property type="entry name" value="KH_TYPE_1"/>
    <property type="match status" value="8"/>
</dbReference>
<feature type="region of interest" description="Disordered" evidence="4">
    <location>
        <begin position="800"/>
        <end position="832"/>
    </location>
</feature>
<dbReference type="OrthoDB" id="10027144at2759"/>
<evidence type="ECO:0000256" key="2">
    <source>
        <dbReference type="PROSITE-ProRule" id="PRU00117"/>
    </source>
</evidence>
<comment type="caution">
    <text evidence="6">The sequence shown here is derived from an EMBL/GenBank/DDBJ whole genome shotgun (WGS) entry which is preliminary data.</text>
</comment>
<dbReference type="SMART" id="SM00322">
    <property type="entry name" value="KH"/>
    <property type="match status" value="10"/>
</dbReference>
<organism evidence="6 7">
    <name type="scientific">Pseudallescheria apiosperma</name>
    <name type="common">Scedosporium apiospermum</name>
    <dbReference type="NCBI Taxonomy" id="563466"/>
    <lineage>
        <taxon>Eukaryota</taxon>
        <taxon>Fungi</taxon>
        <taxon>Dikarya</taxon>
        <taxon>Ascomycota</taxon>
        <taxon>Pezizomycotina</taxon>
        <taxon>Sordariomycetes</taxon>
        <taxon>Hypocreomycetidae</taxon>
        <taxon>Microascales</taxon>
        <taxon>Microascaceae</taxon>
        <taxon>Scedosporium</taxon>
    </lineage>
</organism>
<feature type="domain" description="K Homology" evidence="5">
    <location>
        <begin position="191"/>
        <end position="269"/>
    </location>
</feature>
<name>A0A084FYY6_PSEDA</name>
<dbReference type="Proteomes" id="UP000028545">
    <property type="component" value="Unassembled WGS sequence"/>
</dbReference>
<keyword evidence="2" id="KW-0694">RNA-binding</keyword>
<dbReference type="OMA" id="DHAGQQV"/>
<feature type="compositionally biased region" description="Low complexity" evidence="4">
    <location>
        <begin position="801"/>
        <end position="810"/>
    </location>
</feature>
<dbReference type="GO" id="GO:0005737">
    <property type="term" value="C:cytoplasm"/>
    <property type="evidence" value="ECO:0007669"/>
    <property type="project" value="TreeGrafter"/>
</dbReference>
<feature type="region of interest" description="Disordered" evidence="4">
    <location>
        <begin position="1"/>
        <end position="60"/>
    </location>
</feature>
<dbReference type="EMBL" id="JOWA01000121">
    <property type="protein sequence ID" value="KEZ40298.1"/>
    <property type="molecule type" value="Genomic_DNA"/>
</dbReference>
<reference evidence="6 7" key="1">
    <citation type="journal article" date="2014" name="Genome Announc.">
        <title>Draft genome sequence of the pathogenic fungus Scedosporium apiospermum.</title>
        <authorList>
            <person name="Vandeputte P."/>
            <person name="Ghamrawi S."/>
            <person name="Rechenmann M."/>
            <person name="Iltis A."/>
            <person name="Giraud S."/>
            <person name="Fleury M."/>
            <person name="Thornton C."/>
            <person name="Delhaes L."/>
            <person name="Meyer W."/>
            <person name="Papon N."/>
            <person name="Bouchara J.P."/>
        </authorList>
    </citation>
    <scope>NUCLEOTIDE SEQUENCE [LARGE SCALE GENOMIC DNA]</scope>
    <source>
        <strain evidence="6 7">IHEM 14462</strain>
    </source>
</reference>
<dbReference type="GeneID" id="27727206"/>
<sequence>MASEMSAAERMAREHAVTHQAYIEPEDADSPAPAAEPSSSRGPTAADKVAGKQANPKALDTESHELFPELGSSKGKSAASAVPTWGARANGKGASNGASAGAPGPAIASVATPAMTLPGRNVETITIDPQHILPRQKLRRPIPDIIKDINKRSRAKITMSSAANGRYKFEAAGPQDVAQQALKDLVSQIGNKTTISVAIPQSARAHIIGKQGSTIKALQERTGARINFPKLEETQAAVDEDEDAEIHVTIEGNTISAASARDEILKIARERAANVQTKLRGIPAEFYPFIAGPQNSRAQALEEANGVRIQVPRHASWTTLPIPAAPAPGQRPVFSAEGVEDHISLAGDRASVQKARAEIERLASELEKQLHIEQFSVQRGRHQFIVGNLGIPAEDFFADTGCHILLPAEGEEDTVTIIGPAANVSDAAEKAMDLALGMQCSNFDISRFHRGAPNGAAVHAQNVTRYLRQRREIERLESLYNTRINTPFSEHGSLPWEIYSRDGKNSIRAQSEITSIMSGHPPSRIESVSVDPFFHSHISKNVTPRVHEDFGVHIVVPEPSETGAPILLVYEGPSSADAPYQVPKTPPSAEDARIFQRGLEDARKHILDLINKQEEIISVSIDVPQKFHERLRRFIKKEQERRDDDQIPIRVSSIGTKVTLRGPAGAVNTLAGKVEKFIEQEKEDEKERGFTMSFEFPQKFANHLIGKGGSNIRELRDKFDVEIQVQDGKVELRGPKAKAEAAKSHILNLGRTLADETTHVLKIDPKFHRELIGKEGTQINRLQNRYKVLIFFPRSAKPAAEDSAADSASETGKPARRQQNPDEVIIRGPKKGADEARDELFSLHQYLKDNSYTATVTIQQKQVPSLIGQGGSALEELRLATGAKIDIPADRDVETVEVQLKGTKAQVAAAKKVLEEKKAVFEDTVVKTIDVDRKHHKSLIGPGGANLRNLVLLAGGSVDRRDLARTIQFPKQDADGNTIKIEGRTEVVDKIIADIQQKVAEWETQITETIDVPTEQHRTLIGRGGDVKRGIEARFNVAIDIPRQGEGKTDIKIRGKAENIKSAKAHIATFLKEQEGETVMVPRAKHHAVSNNGQIFRKFRNDWGVTVDHAGHNVPAKPETTRANGGSLPLITDDEDAVADSHSWTIVQNVSAEEGLIPWILRGSADNVEKAKNAIQAALEQSSKQDTTGLLILPDPRTYRHVIGPGGSKVKNIRGQSGCRITVPRDQAKGEPIEIVGSKEGVEKAKELILAAVKEGTNRSRD</sequence>
<feature type="domain" description="K Homology" evidence="5">
    <location>
        <begin position="369"/>
        <end position="436"/>
    </location>
</feature>
<dbReference type="CDD" id="cd02394">
    <property type="entry name" value="KH-I_Vigilin_rpt6"/>
    <property type="match status" value="1"/>
</dbReference>
<dbReference type="Gene3D" id="3.30.1370.10">
    <property type="entry name" value="K Homology domain, type 1"/>
    <property type="match status" value="8"/>
</dbReference>
<dbReference type="InterPro" id="IPR036612">
    <property type="entry name" value="KH_dom_type_1_sf"/>
</dbReference>
<dbReference type="VEuPathDB" id="FungiDB:SAPIO_CDS8134"/>
<dbReference type="CDD" id="cd22449">
    <property type="entry name" value="KH-I_ScSCP160_rpt4"/>
    <property type="match status" value="1"/>
</dbReference>
<dbReference type="PANTHER" id="PTHR10627:SF31">
    <property type="entry name" value="DODECA-SATELLITE-BINDING PROTEIN 1, ISOFORM A"/>
    <property type="match status" value="1"/>
</dbReference>
<feature type="coiled-coil region" evidence="3">
    <location>
        <begin position="345"/>
        <end position="372"/>
    </location>
</feature>
<evidence type="ECO:0000259" key="5">
    <source>
        <dbReference type="SMART" id="SM00322"/>
    </source>
</evidence>
<feature type="domain" description="K Homology" evidence="5">
    <location>
        <begin position="923"/>
        <end position="1000"/>
    </location>
</feature>
<dbReference type="Pfam" id="PF00013">
    <property type="entry name" value="KH_1"/>
    <property type="match status" value="7"/>
</dbReference>
<evidence type="ECO:0000256" key="1">
    <source>
        <dbReference type="ARBA" id="ARBA00022737"/>
    </source>
</evidence>
<dbReference type="KEGG" id="sapo:SAPIO_CDS8134"/>
<dbReference type="CDD" id="cd00105">
    <property type="entry name" value="KH-I"/>
    <property type="match status" value="1"/>
</dbReference>
<dbReference type="GO" id="GO:0003729">
    <property type="term" value="F:mRNA binding"/>
    <property type="evidence" value="ECO:0007669"/>
    <property type="project" value="TreeGrafter"/>
</dbReference>
<feature type="domain" description="K Homology" evidence="5">
    <location>
        <begin position="273"/>
        <end position="364"/>
    </location>
</feature>
<feature type="domain" description="K Homology" evidence="5">
    <location>
        <begin position="1004"/>
        <end position="1072"/>
    </location>
</feature>